<dbReference type="Proteomes" id="UP000016935">
    <property type="component" value="Unassembled WGS sequence"/>
</dbReference>
<feature type="region of interest" description="Disordered" evidence="1">
    <location>
        <begin position="340"/>
        <end position="430"/>
    </location>
</feature>
<evidence type="ECO:0000313" key="2">
    <source>
        <dbReference type="EMBL" id="EOA91592.1"/>
    </source>
</evidence>
<keyword evidence="3" id="KW-1185">Reference proteome</keyword>
<feature type="compositionally biased region" description="Basic residues" evidence="1">
    <location>
        <begin position="1"/>
        <end position="15"/>
    </location>
</feature>
<protein>
    <submittedName>
        <fullName evidence="2">Uncharacterized protein</fullName>
    </submittedName>
</protein>
<evidence type="ECO:0000313" key="3">
    <source>
        <dbReference type="Proteomes" id="UP000016935"/>
    </source>
</evidence>
<reference evidence="2 3" key="2">
    <citation type="journal article" date="2013" name="PLoS Genet.">
        <title>Comparative genome structure, secondary metabolite, and effector coding capacity across Cochliobolus pathogens.</title>
        <authorList>
            <person name="Condon B.J."/>
            <person name="Leng Y."/>
            <person name="Wu D."/>
            <person name="Bushley K.E."/>
            <person name="Ohm R.A."/>
            <person name="Otillar R."/>
            <person name="Martin J."/>
            <person name="Schackwitz W."/>
            <person name="Grimwood J."/>
            <person name="MohdZainudin N."/>
            <person name="Xue C."/>
            <person name="Wang R."/>
            <person name="Manning V.A."/>
            <person name="Dhillon B."/>
            <person name="Tu Z.J."/>
            <person name="Steffenson B.J."/>
            <person name="Salamov A."/>
            <person name="Sun H."/>
            <person name="Lowry S."/>
            <person name="LaButti K."/>
            <person name="Han J."/>
            <person name="Copeland A."/>
            <person name="Lindquist E."/>
            <person name="Barry K."/>
            <person name="Schmutz J."/>
            <person name="Baker S.E."/>
            <person name="Ciuffetti L.M."/>
            <person name="Grigoriev I.V."/>
            <person name="Zhong S."/>
            <person name="Turgeon B.G."/>
        </authorList>
    </citation>
    <scope>NUCLEOTIDE SEQUENCE [LARGE SCALE GENOMIC DNA]</scope>
    <source>
        <strain evidence="3">28A</strain>
    </source>
</reference>
<dbReference type="GeneID" id="19403402"/>
<proteinExistence type="predicted"/>
<gene>
    <name evidence="2" type="ORF">SETTUDRAFT_30121</name>
</gene>
<dbReference type="EMBL" id="KB908481">
    <property type="protein sequence ID" value="EOA91592.1"/>
    <property type="molecule type" value="Genomic_DNA"/>
</dbReference>
<feature type="region of interest" description="Disordered" evidence="1">
    <location>
        <begin position="484"/>
        <end position="505"/>
    </location>
</feature>
<feature type="region of interest" description="Disordered" evidence="1">
    <location>
        <begin position="179"/>
        <end position="213"/>
    </location>
</feature>
<feature type="region of interest" description="Disordered" evidence="1">
    <location>
        <begin position="655"/>
        <end position="685"/>
    </location>
</feature>
<name>R0KV20_EXST2</name>
<organism evidence="2 3">
    <name type="scientific">Exserohilum turcicum (strain 28A)</name>
    <name type="common">Northern leaf blight fungus</name>
    <name type="synonym">Setosphaeria turcica</name>
    <dbReference type="NCBI Taxonomy" id="671987"/>
    <lineage>
        <taxon>Eukaryota</taxon>
        <taxon>Fungi</taxon>
        <taxon>Dikarya</taxon>
        <taxon>Ascomycota</taxon>
        <taxon>Pezizomycotina</taxon>
        <taxon>Dothideomycetes</taxon>
        <taxon>Pleosporomycetidae</taxon>
        <taxon>Pleosporales</taxon>
        <taxon>Pleosporineae</taxon>
        <taxon>Pleosporaceae</taxon>
        <taxon>Exserohilum</taxon>
    </lineage>
</organism>
<accession>R0KV20</accession>
<evidence type="ECO:0000256" key="1">
    <source>
        <dbReference type="SAM" id="MobiDB-lite"/>
    </source>
</evidence>
<dbReference type="AlphaFoldDB" id="R0KV20"/>
<dbReference type="HOGENOM" id="CLU_380340_0_0_1"/>
<dbReference type="eggNOG" id="ENOG502RM9C">
    <property type="taxonomic scope" value="Eukaryota"/>
</dbReference>
<feature type="compositionally biased region" description="Basic residues" evidence="1">
    <location>
        <begin position="395"/>
        <end position="411"/>
    </location>
</feature>
<feature type="compositionally biased region" description="Acidic residues" evidence="1">
    <location>
        <begin position="352"/>
        <end position="365"/>
    </location>
</feature>
<feature type="compositionally biased region" description="Basic and acidic residues" evidence="1">
    <location>
        <begin position="494"/>
        <end position="505"/>
    </location>
</feature>
<dbReference type="RefSeq" id="XP_008020194.1">
    <property type="nucleotide sequence ID" value="XM_008022003.1"/>
</dbReference>
<dbReference type="OrthoDB" id="3798423at2759"/>
<sequence>MAPKKASKKAPKKAPKLTPEAEAQKRIRGEEYPVLVQGSNHITFEKLKNQLAARQQEQRDAAASLPALIREHTRLLKAGDQAALKSWLQGAGKEVTRKHCDTQRLRFCEAQRDLEDFLYYQNPIHRRKRPRDLKKKPTATDIHGRERGPPIYNLAFSHKNIEQLLNMYDKTGIGSVNHRNGKTDWGGQPIPSKKGDSRFPPVRPNELHLWTPPARRRPVGSVISRNAPTDVDDFALDADAITEVWKRIEETNIPEEGFPYQTHAERRRQEREIYRTDPHARPTTSFVHTEETPSGTVTVDPFIRMQTREGIFIAALESSYDWRTSYDCLGPVKSVTHQNFTISEEREMIEGPPEDDPDGQEDAPDLSEKPDAPDAPDNTEEAASAASPVQTRSSAKNKKKGGHAGSKKKGASKSAAKPNAPPAKPLTSIDYPYPAWEFEGEDPPGRRKIIDDKDDLNLAPIATDWCEETCGRREWHVNMLLSPASSVDSPPHSPIEKPEEWEGRHIPDTFPDEKLPVISEAVKRRCPHKPERCRAWWTHAPDECWLVQSWQVPPENSSVVRPRNEISAPEIFELPESGRSIYEERTHDHYGLSGVGTATWPRVGVRVPYEPTTFDDLKSPLENSNIATQESVGAEASSKVAFEVHALAAPLIPMSPRDYHGVGVTESSEGAEDAEEYEEDSDSDYENDVFYHEYMKLSGEGN</sequence>
<feature type="region of interest" description="Disordered" evidence="1">
    <location>
        <begin position="1"/>
        <end position="25"/>
    </location>
</feature>
<feature type="compositionally biased region" description="Acidic residues" evidence="1">
    <location>
        <begin position="669"/>
        <end position="685"/>
    </location>
</feature>
<reference evidence="2 3" key="1">
    <citation type="journal article" date="2012" name="PLoS Pathog.">
        <title>Diverse lifestyles and strategies of plant pathogenesis encoded in the genomes of eighteen Dothideomycetes fungi.</title>
        <authorList>
            <person name="Ohm R.A."/>
            <person name="Feau N."/>
            <person name="Henrissat B."/>
            <person name="Schoch C.L."/>
            <person name="Horwitz B.A."/>
            <person name="Barry K.W."/>
            <person name="Condon B.J."/>
            <person name="Copeland A.C."/>
            <person name="Dhillon B."/>
            <person name="Glaser F."/>
            <person name="Hesse C.N."/>
            <person name="Kosti I."/>
            <person name="LaButti K."/>
            <person name="Lindquist E.A."/>
            <person name="Lucas S."/>
            <person name="Salamov A.A."/>
            <person name="Bradshaw R.E."/>
            <person name="Ciuffetti L."/>
            <person name="Hamelin R.C."/>
            <person name="Kema G.H.J."/>
            <person name="Lawrence C."/>
            <person name="Scott J.A."/>
            <person name="Spatafora J.W."/>
            <person name="Turgeon B.G."/>
            <person name="de Wit P.J.G.M."/>
            <person name="Zhong S."/>
            <person name="Goodwin S.B."/>
            <person name="Grigoriev I.V."/>
        </authorList>
    </citation>
    <scope>NUCLEOTIDE SEQUENCE [LARGE SCALE GENOMIC DNA]</scope>
    <source>
        <strain evidence="3">28A</strain>
    </source>
</reference>